<evidence type="ECO:0000313" key="2">
    <source>
        <dbReference type="Proteomes" id="UP001265700"/>
    </source>
</evidence>
<accession>A0ABU1WVD6</accession>
<gene>
    <name evidence="1" type="ORF">J2W49_004874</name>
</gene>
<name>A0ABU1WVD6_9BURK</name>
<organism evidence="1 2">
    <name type="scientific">Hydrogenophaga palleronii</name>
    <dbReference type="NCBI Taxonomy" id="65655"/>
    <lineage>
        <taxon>Bacteria</taxon>
        <taxon>Pseudomonadati</taxon>
        <taxon>Pseudomonadota</taxon>
        <taxon>Betaproteobacteria</taxon>
        <taxon>Burkholderiales</taxon>
        <taxon>Comamonadaceae</taxon>
        <taxon>Hydrogenophaga</taxon>
    </lineage>
</organism>
<proteinExistence type="predicted"/>
<dbReference type="Proteomes" id="UP001265700">
    <property type="component" value="Unassembled WGS sequence"/>
</dbReference>
<reference evidence="1 2" key="1">
    <citation type="submission" date="2023-07" db="EMBL/GenBank/DDBJ databases">
        <title>Sorghum-associated microbial communities from plants grown in Nebraska, USA.</title>
        <authorList>
            <person name="Schachtman D."/>
        </authorList>
    </citation>
    <scope>NUCLEOTIDE SEQUENCE [LARGE SCALE GENOMIC DNA]</scope>
    <source>
        <strain evidence="1 2">4249</strain>
    </source>
</reference>
<comment type="caution">
    <text evidence="1">The sequence shown here is derived from an EMBL/GenBank/DDBJ whole genome shotgun (WGS) entry which is preliminary data.</text>
</comment>
<evidence type="ECO:0008006" key="3">
    <source>
        <dbReference type="Google" id="ProtNLM"/>
    </source>
</evidence>
<dbReference type="EMBL" id="JAVDWU010000015">
    <property type="protein sequence ID" value="MDR7152896.1"/>
    <property type="molecule type" value="Genomic_DNA"/>
</dbReference>
<protein>
    <recommendedName>
        <fullName evidence="3">HNH endonuclease</fullName>
    </recommendedName>
</protein>
<keyword evidence="2" id="KW-1185">Reference proteome</keyword>
<evidence type="ECO:0000313" key="1">
    <source>
        <dbReference type="EMBL" id="MDR7152896.1"/>
    </source>
</evidence>
<sequence>MPESFGNTEHVLGPGVVCDGCNNYLAREVEKPILDSPYFKERRFSSVVPNKRGHVVPLDGFHLESGTRIQAYADTGEGISIAAHPDADEARLIERLLGQSQGTLIFQRAIPPDERVLARFVGKVGLEALASRLIRAGKSHEELVDKPALDELRNFVRRGSGPREWSVVRRQLYTLDTVFSDDNEHYELLHEYQLLLRPIDDANNVYACYIALVLFGEEFVLNMGGPSLDGFETWRAGVED</sequence>